<comment type="caution">
    <text evidence="1">The sequence shown here is derived from an EMBL/GenBank/DDBJ whole genome shotgun (WGS) entry which is preliminary data.</text>
</comment>
<sequence length="305" mass="33825">MVALSNVADSSGETLIWSRRNPSRSHGPMADGISAMVIPICDTTIIRSAFRCSKRSNCSWYPNHKSRPRSRLQPLAFSRCNVVSPPRRCITGERRSFGDHENLLQITSTPCWCGADQINTTSPFKGAKIPSTPAPVLCAPPPWAATEKHHGQQDSLGMPPQANSEDCWMFRRLKSETSLQTDDESAVRRHHQKTIKSRCCSVNHDNGQNYLDLFSPGLCKGHSLHDPRAPEILRGEAANHPRGHGGQCGGSSASSNVFILSQHRIRAFRWVRSPHGSEIMASGLLLFEILHTDSRRQFAKMNVAE</sequence>
<keyword evidence="2" id="KW-1185">Reference proteome</keyword>
<protein>
    <submittedName>
        <fullName evidence="1">Uncharacterized protein</fullName>
    </submittedName>
</protein>
<dbReference type="Proteomes" id="UP001363622">
    <property type="component" value="Unassembled WGS sequence"/>
</dbReference>
<proteinExistence type="predicted"/>
<evidence type="ECO:0000313" key="1">
    <source>
        <dbReference type="EMBL" id="KAK7513025.1"/>
    </source>
</evidence>
<organism evidence="1 2">
    <name type="scientific">Phyllosticta citriasiana</name>
    <dbReference type="NCBI Taxonomy" id="595635"/>
    <lineage>
        <taxon>Eukaryota</taxon>
        <taxon>Fungi</taxon>
        <taxon>Dikarya</taxon>
        <taxon>Ascomycota</taxon>
        <taxon>Pezizomycotina</taxon>
        <taxon>Dothideomycetes</taxon>
        <taxon>Dothideomycetes incertae sedis</taxon>
        <taxon>Botryosphaeriales</taxon>
        <taxon>Phyllostictaceae</taxon>
        <taxon>Phyllosticta</taxon>
    </lineage>
</organism>
<name>A0ABR1KHM9_9PEZI</name>
<reference evidence="1 2" key="1">
    <citation type="submission" date="2024-04" db="EMBL/GenBank/DDBJ databases">
        <title>Phyllosticta paracitricarpa is synonymous to the EU quarantine fungus P. citricarpa based on phylogenomic analyses.</title>
        <authorList>
            <consortium name="Lawrence Berkeley National Laboratory"/>
            <person name="Van Ingen-Buijs V.A."/>
            <person name="Van Westerhoven A.C."/>
            <person name="Haridas S."/>
            <person name="Skiadas P."/>
            <person name="Martin F."/>
            <person name="Groenewald J.Z."/>
            <person name="Crous P.W."/>
            <person name="Seidl M.F."/>
        </authorList>
    </citation>
    <scope>NUCLEOTIDE SEQUENCE [LARGE SCALE GENOMIC DNA]</scope>
    <source>
        <strain evidence="1 2">CBS 123371</strain>
    </source>
</reference>
<accession>A0ABR1KHM9</accession>
<evidence type="ECO:0000313" key="2">
    <source>
        <dbReference type="Proteomes" id="UP001363622"/>
    </source>
</evidence>
<gene>
    <name evidence="1" type="ORF">IWZ03DRAFT_44093</name>
</gene>
<dbReference type="EMBL" id="JBBPHU010000010">
    <property type="protein sequence ID" value="KAK7513025.1"/>
    <property type="molecule type" value="Genomic_DNA"/>
</dbReference>